<evidence type="ECO:0000256" key="7">
    <source>
        <dbReference type="PIRSR" id="PIRSR000806-2"/>
    </source>
</evidence>
<feature type="binding site" evidence="7">
    <location>
        <position position="130"/>
    </location>
    <ligand>
        <name>UTP</name>
        <dbReference type="ChEBI" id="CHEBI:46398"/>
    </ligand>
</feature>
<dbReference type="SUPFAM" id="SSF53448">
    <property type="entry name" value="Nucleotide-diphospho-sugar transferases"/>
    <property type="match status" value="1"/>
</dbReference>
<comment type="catalytic activity">
    <reaction evidence="5">
        <text>alpha-D-glucose 1-phosphate + UTP + H(+) = UDP-alpha-D-glucose + diphosphate</text>
        <dbReference type="Rhea" id="RHEA:19889"/>
        <dbReference type="ChEBI" id="CHEBI:15378"/>
        <dbReference type="ChEBI" id="CHEBI:33019"/>
        <dbReference type="ChEBI" id="CHEBI:46398"/>
        <dbReference type="ChEBI" id="CHEBI:58601"/>
        <dbReference type="ChEBI" id="CHEBI:58885"/>
        <dbReference type="EC" id="2.7.7.9"/>
    </reaction>
</comment>
<dbReference type="CDD" id="cd00897">
    <property type="entry name" value="UGPase_euk"/>
    <property type="match status" value="1"/>
</dbReference>
<dbReference type="InterPro" id="IPR029044">
    <property type="entry name" value="Nucleotide-diphossugar_trans"/>
</dbReference>
<evidence type="ECO:0000256" key="6">
    <source>
        <dbReference type="PIRSR" id="PIRSR000806-1"/>
    </source>
</evidence>
<feature type="binding site" evidence="7">
    <location>
        <position position="193"/>
    </location>
    <ligand>
        <name>UTP</name>
        <dbReference type="ChEBI" id="CHEBI:46398"/>
    </ligand>
</feature>
<feature type="binding site" evidence="7">
    <location>
        <position position="255"/>
    </location>
    <ligand>
        <name>UTP</name>
        <dbReference type="ChEBI" id="CHEBI:46398"/>
    </ligand>
</feature>
<comment type="similarity">
    <text evidence="1 5">Belongs to the UDPGP type 1 family.</text>
</comment>
<dbReference type="EMBL" id="HBIN01009792">
    <property type="protein sequence ID" value="CAE0437054.1"/>
    <property type="molecule type" value="Transcribed_RNA"/>
</dbReference>
<dbReference type="FunFam" id="3.90.550.10:FF:000002">
    <property type="entry name" value="UTP--glucose-1-phosphate uridylyltransferase"/>
    <property type="match status" value="1"/>
</dbReference>
<protein>
    <recommendedName>
        <fullName evidence="2 5">UTP--glucose-1-phosphate uridylyltransferase</fullName>
        <ecNumber evidence="2 5">2.7.7.9</ecNumber>
    </recommendedName>
</protein>
<feature type="binding site" evidence="7">
    <location>
        <position position="224"/>
    </location>
    <ligand>
        <name>UTP</name>
        <dbReference type="ChEBI" id="CHEBI:46398"/>
    </ligand>
</feature>
<dbReference type="FunFam" id="2.160.10.10:FF:000001">
    <property type="entry name" value="UTP--glucose-1-phosphate uridylyltransferase"/>
    <property type="match status" value="1"/>
</dbReference>
<evidence type="ECO:0000256" key="5">
    <source>
        <dbReference type="PIRNR" id="PIRNR000806"/>
    </source>
</evidence>
<reference evidence="8" key="1">
    <citation type="submission" date="2021-01" db="EMBL/GenBank/DDBJ databases">
        <authorList>
            <person name="Corre E."/>
            <person name="Pelletier E."/>
            <person name="Niang G."/>
            <person name="Scheremetjew M."/>
            <person name="Finn R."/>
            <person name="Kale V."/>
            <person name="Holt S."/>
            <person name="Cochrane G."/>
            <person name="Meng A."/>
            <person name="Brown T."/>
            <person name="Cohen L."/>
        </authorList>
    </citation>
    <scope>NUCLEOTIDE SEQUENCE</scope>
    <source>
        <strain evidence="8">GSBS06</strain>
    </source>
</reference>
<sequence>MGFGSDQGLNDNHRLSYENAIRSFASSDRASAAPMDENNAREFLRYVNKFSKKSKQRCGVIDLDKIQPIVETEVDQEKENEENLAYVCTYYNNIPHCPDDMNLTHELLNKIAVLKLNGGLGTTMGCRGPKSAIEVRDKLTFLDLTVKQVEFLNTKYGVDVPLILMNSFNTDTETERVLSKYSDHNLKIFTFTQHYFPRIDKHTMTPLPTGPFSKENAHQWYPPGHGNVYQSLVDSGLVEKLLGQGKEYIFISNIDNLGATVDLNILYEIMCNDREMCMEVTRRERQDVAGGSLFEYLGKPKLLEQRSMPPKEWEKLKRLASSSPFGTMFNTNNLWISLRALNRLALENKLLLDVLFREKEITDNTGVATMTLQLETAAGAAIEFFDNSFIVFVPRKRFLPVKTTDDLFAVQSDLFTVRHGSLSLRQERKNMIAVPTVKLGANFRSVDEYLKRLRYGVPDILELEHLTVSGNVHFGEDVALKGTVIIVAEEGSRIDIASGSVLKDNVVTGNLRILEH</sequence>
<dbReference type="AlphaFoldDB" id="A0A7S3LNN5"/>
<proteinExistence type="inferred from homology"/>
<name>A0A7S3LNN5_9STRA</name>
<dbReference type="Gene3D" id="3.90.550.10">
    <property type="entry name" value="Spore Coat Polysaccharide Biosynthesis Protein SpsA, Chain A"/>
    <property type="match status" value="1"/>
</dbReference>
<evidence type="ECO:0000256" key="4">
    <source>
        <dbReference type="ARBA" id="ARBA00022695"/>
    </source>
</evidence>
<dbReference type="PANTHER" id="PTHR43511">
    <property type="match status" value="1"/>
</dbReference>
<dbReference type="GO" id="GO:0003983">
    <property type="term" value="F:UTP:glucose-1-phosphate uridylyltransferase activity"/>
    <property type="evidence" value="ECO:0007669"/>
    <property type="project" value="UniProtKB-EC"/>
</dbReference>
<dbReference type="GO" id="GO:0006011">
    <property type="term" value="P:UDP-alpha-D-glucose metabolic process"/>
    <property type="evidence" value="ECO:0007669"/>
    <property type="project" value="UniProtKB-UniRule"/>
</dbReference>
<feature type="binding site" evidence="6">
    <location>
        <position position="225"/>
    </location>
    <ligand>
        <name>substrate</name>
    </ligand>
</feature>
<dbReference type="InterPro" id="IPR016267">
    <property type="entry name" value="UDPGP_trans"/>
</dbReference>
<keyword evidence="4 5" id="KW-0548">Nucleotidyltransferase</keyword>
<evidence type="ECO:0000256" key="3">
    <source>
        <dbReference type="ARBA" id="ARBA00022679"/>
    </source>
</evidence>
<dbReference type="Pfam" id="PF01704">
    <property type="entry name" value="UDPGP"/>
    <property type="match status" value="1"/>
</dbReference>
<dbReference type="PIRSF" id="PIRSF000806">
    <property type="entry name" value="UDPGP"/>
    <property type="match status" value="1"/>
</dbReference>
<organism evidence="8">
    <name type="scientific">Aplanochytrium stocchinoi</name>
    <dbReference type="NCBI Taxonomy" id="215587"/>
    <lineage>
        <taxon>Eukaryota</taxon>
        <taxon>Sar</taxon>
        <taxon>Stramenopiles</taxon>
        <taxon>Bigyra</taxon>
        <taxon>Labyrinthulomycetes</taxon>
        <taxon>Thraustochytrida</taxon>
        <taxon>Thraustochytriidae</taxon>
        <taxon>Aplanochytrium</taxon>
    </lineage>
</organism>
<dbReference type="InterPro" id="IPR002618">
    <property type="entry name" value="UDPGP_fam"/>
</dbReference>
<evidence type="ECO:0000313" key="8">
    <source>
        <dbReference type="EMBL" id="CAE0437054.1"/>
    </source>
</evidence>
<evidence type="ECO:0000256" key="2">
    <source>
        <dbReference type="ARBA" id="ARBA00012415"/>
    </source>
</evidence>
<accession>A0A7S3LNN5</accession>
<gene>
    <name evidence="8" type="ORF">ASTO00021_LOCUS7296</name>
</gene>
<evidence type="ECO:0000256" key="1">
    <source>
        <dbReference type="ARBA" id="ARBA00010401"/>
    </source>
</evidence>
<dbReference type="EC" id="2.7.7.9" evidence="2 5"/>
<feature type="binding site" evidence="7">
    <location>
        <position position="402"/>
    </location>
    <ligand>
        <name>UTP</name>
        <dbReference type="ChEBI" id="CHEBI:46398"/>
    </ligand>
</feature>
<keyword evidence="3 5" id="KW-0808">Transferase</keyword>
<dbReference type="Gene3D" id="2.160.10.10">
    <property type="entry name" value="Hexapeptide repeat proteins"/>
    <property type="match status" value="1"/>
</dbReference>